<dbReference type="InterPro" id="IPR002018">
    <property type="entry name" value="CarbesteraseB"/>
</dbReference>
<organism evidence="4">
    <name type="scientific">Cacopsylla melanoneura</name>
    <dbReference type="NCBI Taxonomy" id="428564"/>
    <lineage>
        <taxon>Eukaryota</taxon>
        <taxon>Metazoa</taxon>
        <taxon>Ecdysozoa</taxon>
        <taxon>Arthropoda</taxon>
        <taxon>Hexapoda</taxon>
        <taxon>Insecta</taxon>
        <taxon>Pterygota</taxon>
        <taxon>Neoptera</taxon>
        <taxon>Paraneoptera</taxon>
        <taxon>Hemiptera</taxon>
        <taxon>Sternorrhyncha</taxon>
        <taxon>Psylloidea</taxon>
        <taxon>Psyllidae</taxon>
        <taxon>Psyllinae</taxon>
        <taxon>Cacopsylla</taxon>
    </lineage>
</organism>
<accession>A0A8D9EF26</accession>
<feature type="signal peptide" evidence="2">
    <location>
        <begin position="1"/>
        <end position="18"/>
    </location>
</feature>
<dbReference type="Pfam" id="PF00135">
    <property type="entry name" value="COesterase"/>
    <property type="match status" value="1"/>
</dbReference>
<reference evidence="4" key="1">
    <citation type="submission" date="2021-05" db="EMBL/GenBank/DDBJ databases">
        <authorList>
            <person name="Alioto T."/>
            <person name="Alioto T."/>
            <person name="Gomez Garrido J."/>
        </authorList>
    </citation>
    <scope>NUCLEOTIDE SEQUENCE</scope>
</reference>
<evidence type="ECO:0000313" key="4">
    <source>
        <dbReference type="EMBL" id="CAG6751346.1"/>
    </source>
</evidence>
<protein>
    <submittedName>
        <fullName evidence="4">Acetylcholinesterase</fullName>
    </submittedName>
</protein>
<dbReference type="EMBL" id="HBUF01529380">
    <property type="protein sequence ID" value="CAG6751346.1"/>
    <property type="molecule type" value="Transcribed_RNA"/>
</dbReference>
<evidence type="ECO:0000256" key="1">
    <source>
        <dbReference type="ARBA" id="ARBA00023180"/>
    </source>
</evidence>
<dbReference type="AlphaFoldDB" id="A0A8D9EF26"/>
<evidence type="ECO:0000259" key="3">
    <source>
        <dbReference type="Pfam" id="PF00135"/>
    </source>
</evidence>
<keyword evidence="1" id="KW-0325">Glycoprotein</keyword>
<dbReference type="SUPFAM" id="SSF53474">
    <property type="entry name" value="alpha/beta-Hydrolases"/>
    <property type="match status" value="1"/>
</dbReference>
<dbReference type="Gene3D" id="3.40.50.1820">
    <property type="entry name" value="alpha/beta hydrolase"/>
    <property type="match status" value="1"/>
</dbReference>
<name>A0A8D9EF26_9HEMI</name>
<dbReference type="PANTHER" id="PTHR11559">
    <property type="entry name" value="CARBOXYLESTERASE"/>
    <property type="match status" value="1"/>
</dbReference>
<feature type="domain" description="Carboxylesterase type B" evidence="3">
    <location>
        <begin position="19"/>
        <end position="120"/>
    </location>
</feature>
<dbReference type="InterPro" id="IPR029058">
    <property type="entry name" value="AB_hydrolase_fold"/>
</dbReference>
<keyword evidence="2" id="KW-0732">Signal</keyword>
<sequence length="123" mass="13238">MKWSVFVLVLCSLCCAWAQIVTINQGTLKGTQIASRGGKKIQAFFGIPFAKPPLGDLRFKNPVPHPGWTGVRDASQEGSICVQEMILIPALNGIPLGKEDCLVLNVFIPEVSHVVLFGVYSGG</sequence>
<feature type="chain" id="PRO_5033672677" evidence="2">
    <location>
        <begin position="19"/>
        <end position="123"/>
    </location>
</feature>
<dbReference type="EMBL" id="HBUF01529381">
    <property type="protein sequence ID" value="CAG6751347.1"/>
    <property type="molecule type" value="Transcribed_RNA"/>
</dbReference>
<proteinExistence type="predicted"/>
<evidence type="ECO:0000256" key="2">
    <source>
        <dbReference type="SAM" id="SignalP"/>
    </source>
</evidence>
<dbReference type="InterPro" id="IPR050309">
    <property type="entry name" value="Type-B_Carboxylest/Lipase"/>
</dbReference>